<dbReference type="Gene3D" id="3.30.1360.40">
    <property type="match status" value="1"/>
</dbReference>
<proteinExistence type="predicted"/>
<name>A0A2X1YYJ1_9FIRM</name>
<organism evidence="1 2">
    <name type="scientific">Peptoniphilus harei</name>
    <dbReference type="NCBI Taxonomy" id="54005"/>
    <lineage>
        <taxon>Bacteria</taxon>
        <taxon>Bacillati</taxon>
        <taxon>Bacillota</taxon>
        <taxon>Tissierellia</taxon>
        <taxon>Tissierellales</taxon>
        <taxon>Peptoniphilaceae</taxon>
        <taxon>Peptoniphilus</taxon>
    </lineage>
</organism>
<protein>
    <submittedName>
        <fullName evidence="1">Uncharacterized protein</fullName>
    </submittedName>
</protein>
<dbReference type="Proteomes" id="UP000250070">
    <property type="component" value="Unassembled WGS sequence"/>
</dbReference>
<dbReference type="AlphaFoldDB" id="A0A2X1YYJ1"/>
<evidence type="ECO:0000313" key="2">
    <source>
        <dbReference type="Proteomes" id="UP000250070"/>
    </source>
</evidence>
<dbReference type="EMBL" id="UATM01000035">
    <property type="protein sequence ID" value="SPY59320.1"/>
    <property type="molecule type" value="Genomic_DNA"/>
</dbReference>
<sequence>MYDKIKFLTAGDSAIVMEFGDTIEKEINARIAAVVESFILSYIFYSYTYVKLSLINQIVFQRLLL</sequence>
<reference evidence="1 2" key="1">
    <citation type="submission" date="2018-06" db="EMBL/GenBank/DDBJ databases">
        <authorList>
            <consortium name="Pathogen Informatics"/>
            <person name="Doyle S."/>
        </authorList>
    </citation>
    <scope>NUCLEOTIDE SEQUENCE [LARGE SCALE GENOMIC DNA]</scope>
    <source>
        <strain evidence="1 2">NCTC13076</strain>
    </source>
</reference>
<evidence type="ECO:0000313" key="1">
    <source>
        <dbReference type="EMBL" id="SPY59320.1"/>
    </source>
</evidence>
<accession>A0A2X1YYJ1</accession>
<gene>
    <name evidence="1" type="ORF">NCTC13076_02200</name>
</gene>
<dbReference type="SUPFAM" id="SSF160467">
    <property type="entry name" value="PH0987 N-terminal domain-like"/>
    <property type="match status" value="1"/>
</dbReference>